<dbReference type="EMBL" id="JAPVEB010000004">
    <property type="protein sequence ID" value="KAJ5264737.1"/>
    <property type="molecule type" value="Genomic_DNA"/>
</dbReference>
<evidence type="ECO:0000256" key="4">
    <source>
        <dbReference type="ARBA" id="ARBA00023136"/>
    </source>
</evidence>
<evidence type="ECO:0000313" key="6">
    <source>
        <dbReference type="EMBL" id="KAJ5264737.1"/>
    </source>
</evidence>
<name>A0ABQ8WDP7_PENCH</name>
<organism evidence="6 7">
    <name type="scientific">Penicillium chrysogenum</name>
    <name type="common">Penicillium notatum</name>
    <dbReference type="NCBI Taxonomy" id="5076"/>
    <lineage>
        <taxon>Eukaryota</taxon>
        <taxon>Fungi</taxon>
        <taxon>Dikarya</taxon>
        <taxon>Ascomycota</taxon>
        <taxon>Pezizomycotina</taxon>
        <taxon>Eurotiomycetes</taxon>
        <taxon>Eurotiomycetidae</taxon>
        <taxon>Eurotiales</taxon>
        <taxon>Aspergillaceae</taxon>
        <taxon>Penicillium</taxon>
        <taxon>Penicillium chrysogenum species complex</taxon>
    </lineage>
</organism>
<protein>
    <recommendedName>
        <fullName evidence="8">Quinate permease</fullName>
    </recommendedName>
</protein>
<comment type="caution">
    <text evidence="6">The sequence shown here is derived from an EMBL/GenBank/DDBJ whole genome shotgun (WGS) entry which is preliminary data.</text>
</comment>
<dbReference type="Proteomes" id="UP001220256">
    <property type="component" value="Unassembled WGS sequence"/>
</dbReference>
<accession>A0ABQ8WDP7</accession>
<sequence>MVPTYLIGDLGIVGGDATFLVTGIYGVVKFVSTLLFAVVIVDFVGRRRSRLTGISLQILTLAFVGAYL</sequence>
<evidence type="ECO:0000256" key="2">
    <source>
        <dbReference type="ARBA" id="ARBA00022692"/>
    </source>
</evidence>
<proteinExistence type="predicted"/>
<comment type="subcellular location">
    <subcellularLocation>
        <location evidence="1">Membrane</location>
    </subcellularLocation>
</comment>
<reference evidence="6 7" key="1">
    <citation type="journal article" date="2023" name="IMA Fungus">
        <title>Comparative genomic study of the Penicillium genus elucidates a diverse pangenome and 15 lateral gene transfer events.</title>
        <authorList>
            <person name="Petersen C."/>
            <person name="Sorensen T."/>
            <person name="Nielsen M.R."/>
            <person name="Sondergaard T.E."/>
            <person name="Sorensen J.L."/>
            <person name="Fitzpatrick D.A."/>
            <person name="Frisvad J.C."/>
            <person name="Nielsen K.L."/>
        </authorList>
    </citation>
    <scope>NUCLEOTIDE SEQUENCE [LARGE SCALE GENOMIC DNA]</scope>
    <source>
        <strain evidence="6 7">IBT 3361</strain>
    </source>
</reference>
<evidence type="ECO:0000256" key="1">
    <source>
        <dbReference type="ARBA" id="ARBA00004370"/>
    </source>
</evidence>
<feature type="transmembrane region" description="Helical" evidence="5">
    <location>
        <begin position="20"/>
        <end position="44"/>
    </location>
</feature>
<gene>
    <name evidence="6" type="ORF">N7505_007530</name>
</gene>
<evidence type="ECO:0000313" key="7">
    <source>
        <dbReference type="Proteomes" id="UP001220256"/>
    </source>
</evidence>
<evidence type="ECO:0000256" key="3">
    <source>
        <dbReference type="ARBA" id="ARBA00022989"/>
    </source>
</evidence>
<keyword evidence="3 5" id="KW-1133">Transmembrane helix</keyword>
<keyword evidence="7" id="KW-1185">Reference proteome</keyword>
<keyword evidence="4 5" id="KW-0472">Membrane</keyword>
<dbReference type="InterPro" id="IPR005828">
    <property type="entry name" value="MFS_sugar_transport-like"/>
</dbReference>
<keyword evidence="2 5" id="KW-0812">Transmembrane</keyword>
<dbReference type="InterPro" id="IPR036259">
    <property type="entry name" value="MFS_trans_sf"/>
</dbReference>
<evidence type="ECO:0000256" key="5">
    <source>
        <dbReference type="SAM" id="Phobius"/>
    </source>
</evidence>
<dbReference type="Gene3D" id="1.20.1250.20">
    <property type="entry name" value="MFS general substrate transporter like domains"/>
    <property type="match status" value="1"/>
</dbReference>
<dbReference type="Pfam" id="PF00083">
    <property type="entry name" value="Sugar_tr"/>
    <property type="match status" value="1"/>
</dbReference>
<evidence type="ECO:0008006" key="8">
    <source>
        <dbReference type="Google" id="ProtNLM"/>
    </source>
</evidence>